<dbReference type="RefSeq" id="WP_166282765.1">
    <property type="nucleotide sequence ID" value="NZ_JAANNP010000011.1"/>
</dbReference>
<accession>A0ABX0GVL9</accession>
<dbReference type="EMBL" id="JAANNP010000011">
    <property type="protein sequence ID" value="NHC14842.1"/>
    <property type="molecule type" value="Genomic_DNA"/>
</dbReference>
<name>A0ABX0GVL9_9ACTN</name>
<gene>
    <name evidence="2" type="ORF">G9H71_13725</name>
</gene>
<protein>
    <recommendedName>
        <fullName evidence="4">DUF4190 domain-containing protein</fullName>
    </recommendedName>
</protein>
<sequence>MDEWIDLAALGRVLLASLVGGAGLVAVFSLGLVGLSEHEGRMRSGTHAGRGGSPLGLAVASGCFLCVAAGVAVGLWAMLKG</sequence>
<keyword evidence="3" id="KW-1185">Reference proteome</keyword>
<keyword evidence="1" id="KW-0812">Transmembrane</keyword>
<feature type="transmembrane region" description="Helical" evidence="1">
    <location>
        <begin position="12"/>
        <end position="35"/>
    </location>
</feature>
<reference evidence="2 3" key="1">
    <citation type="submission" date="2020-03" db="EMBL/GenBank/DDBJ databases">
        <title>Two novel Motilibacter sp.</title>
        <authorList>
            <person name="Liu S."/>
        </authorList>
    </citation>
    <scope>NUCLEOTIDE SEQUENCE [LARGE SCALE GENOMIC DNA]</scope>
    <source>
        <strain evidence="2 3">E257</strain>
    </source>
</reference>
<proteinExistence type="predicted"/>
<comment type="caution">
    <text evidence="2">The sequence shown here is derived from an EMBL/GenBank/DDBJ whole genome shotgun (WGS) entry which is preliminary data.</text>
</comment>
<evidence type="ECO:0000313" key="2">
    <source>
        <dbReference type="EMBL" id="NHC14842.1"/>
    </source>
</evidence>
<feature type="transmembrane region" description="Helical" evidence="1">
    <location>
        <begin position="55"/>
        <end position="79"/>
    </location>
</feature>
<dbReference type="Proteomes" id="UP000800981">
    <property type="component" value="Unassembled WGS sequence"/>
</dbReference>
<organism evidence="2 3">
    <name type="scientific">Motilibacter deserti</name>
    <dbReference type="NCBI Taxonomy" id="2714956"/>
    <lineage>
        <taxon>Bacteria</taxon>
        <taxon>Bacillati</taxon>
        <taxon>Actinomycetota</taxon>
        <taxon>Actinomycetes</taxon>
        <taxon>Motilibacterales</taxon>
        <taxon>Motilibacteraceae</taxon>
        <taxon>Motilibacter</taxon>
    </lineage>
</organism>
<evidence type="ECO:0000256" key="1">
    <source>
        <dbReference type="SAM" id="Phobius"/>
    </source>
</evidence>
<evidence type="ECO:0000313" key="3">
    <source>
        <dbReference type="Proteomes" id="UP000800981"/>
    </source>
</evidence>
<evidence type="ECO:0008006" key="4">
    <source>
        <dbReference type="Google" id="ProtNLM"/>
    </source>
</evidence>
<keyword evidence="1" id="KW-1133">Transmembrane helix</keyword>
<keyword evidence="1" id="KW-0472">Membrane</keyword>